<sequence>MPRSNASATRFSKKRKGNCKRTSWAANNILSTSRKILQKTVVNLDPFVESLKKNNSDLARKNVELQKEIDDKADEILQLQKESFQTRSELLRLQNFKDSVISSGILEKLMLISSDAYRLHEVIANASRRIDVSSSSFDLSVEGSPKESPVQSPLKITSNVRKPSHTRLSYQNYRPTARSVEMEIDNSLSSPKFSNLSVTRRTVLLDSDNVEDTVMSTPRKTCKLSSERLSAPVSQVDENDTAVTSPNKSSEFSVDKNNEDQDVDVDETSTTLPFRESSKGSSGGQAVCVSPTDGNDFNVAKSCRRSLSPSDDDDLSSSNHDPDYAPPLKPKRKKAVVTRKTSKASGTHPLKISFTSKDKDKDSDINLDSSKPMSKNVTQSTKTSSNSEPTLTASPIPSNLKRKKMEYNEPDVIVEEKKLTFENQLAEVYGEDELEMEQDKVEQVRVEDEGASEAVEKKEEAKEDEVKNDVEGIITSTKRKVRKRKRCLRLVAEDSVFIPISDMTMQVARGNNKENETDDTTSAHNTDEDATSPKSELENQPVEAAKKENDVKENSEVTLCGGQERCFKMCISKRSPDSFFQYTKLDVFLGPKIWNAVKSRAKVSALRSKKEQAKAPEHKKSRTEVDSEKPAPRTKALSTEAADKDSEVEVIPPPSPHRPRRQARASISYVVKLNT</sequence>
<evidence type="ECO:0000256" key="1">
    <source>
        <dbReference type="SAM" id="Coils"/>
    </source>
</evidence>
<evidence type="ECO:0000256" key="2">
    <source>
        <dbReference type="SAM" id="MobiDB-lite"/>
    </source>
</evidence>
<feature type="compositionally biased region" description="Basic and acidic residues" evidence="2">
    <location>
        <begin position="608"/>
        <end position="631"/>
    </location>
</feature>
<feature type="compositionally biased region" description="Basic and acidic residues" evidence="2">
    <location>
        <begin position="437"/>
        <end position="467"/>
    </location>
</feature>
<feature type="compositionally biased region" description="Basic residues" evidence="2">
    <location>
        <begin position="329"/>
        <end position="342"/>
    </location>
</feature>
<keyword evidence="1" id="KW-0175">Coiled coil</keyword>
<evidence type="ECO:0000313" key="3">
    <source>
        <dbReference type="EMBL" id="VDN98399.1"/>
    </source>
</evidence>
<feature type="region of interest" description="Disordered" evidence="2">
    <location>
        <begin position="512"/>
        <end position="555"/>
    </location>
</feature>
<keyword evidence="4" id="KW-1185">Reference proteome</keyword>
<dbReference type="EMBL" id="UZAE01001260">
    <property type="protein sequence ID" value="VDN98399.1"/>
    <property type="molecule type" value="Genomic_DNA"/>
</dbReference>
<proteinExistence type="predicted"/>
<dbReference type="Proteomes" id="UP000278807">
    <property type="component" value="Unassembled WGS sequence"/>
</dbReference>
<gene>
    <name evidence="3" type="ORF">HNAJ_LOCUS2540</name>
</gene>
<reference evidence="3 4" key="2">
    <citation type="submission" date="2018-11" db="EMBL/GenBank/DDBJ databases">
        <authorList>
            <consortium name="Pathogen Informatics"/>
        </authorList>
    </citation>
    <scope>NUCLEOTIDE SEQUENCE [LARGE SCALE GENOMIC DNA]</scope>
</reference>
<feature type="region of interest" description="Disordered" evidence="2">
    <location>
        <begin position="216"/>
        <end position="404"/>
    </location>
</feature>
<reference evidence="5" key="1">
    <citation type="submission" date="2017-02" db="UniProtKB">
        <authorList>
            <consortium name="WormBaseParasite"/>
        </authorList>
    </citation>
    <scope>IDENTIFICATION</scope>
</reference>
<feature type="coiled-coil region" evidence="1">
    <location>
        <begin position="48"/>
        <end position="82"/>
    </location>
</feature>
<feature type="compositionally biased region" description="Polar residues" evidence="2">
    <location>
        <begin position="216"/>
        <end position="228"/>
    </location>
</feature>
<dbReference type="WBParaSite" id="HNAJ_0000254101-mRNA-1">
    <property type="protein sequence ID" value="HNAJ_0000254101-mRNA-1"/>
    <property type="gene ID" value="HNAJ_0000254101"/>
</dbReference>
<feature type="region of interest" description="Disordered" evidence="2">
    <location>
        <begin position="431"/>
        <end position="467"/>
    </location>
</feature>
<feature type="compositionally biased region" description="Basic and acidic residues" evidence="2">
    <location>
        <begin position="544"/>
        <end position="555"/>
    </location>
</feature>
<name>A0A0R3T653_RODNA</name>
<accession>A0A0R3T653</accession>
<evidence type="ECO:0000313" key="5">
    <source>
        <dbReference type="WBParaSite" id="HNAJ_0000254101-mRNA-1"/>
    </source>
</evidence>
<feature type="compositionally biased region" description="Polar residues" evidence="2">
    <location>
        <begin position="241"/>
        <end position="252"/>
    </location>
</feature>
<organism evidence="5">
    <name type="scientific">Rodentolepis nana</name>
    <name type="common">Dwarf tapeworm</name>
    <name type="synonym">Hymenolepis nana</name>
    <dbReference type="NCBI Taxonomy" id="102285"/>
    <lineage>
        <taxon>Eukaryota</taxon>
        <taxon>Metazoa</taxon>
        <taxon>Spiralia</taxon>
        <taxon>Lophotrochozoa</taxon>
        <taxon>Platyhelminthes</taxon>
        <taxon>Cestoda</taxon>
        <taxon>Eucestoda</taxon>
        <taxon>Cyclophyllidea</taxon>
        <taxon>Hymenolepididae</taxon>
        <taxon>Rodentolepis</taxon>
    </lineage>
</organism>
<evidence type="ECO:0000313" key="4">
    <source>
        <dbReference type="Proteomes" id="UP000278807"/>
    </source>
</evidence>
<protein>
    <submittedName>
        <fullName evidence="5">Shugoshin_C domain-containing protein</fullName>
    </submittedName>
</protein>
<feature type="region of interest" description="Disordered" evidence="2">
    <location>
        <begin position="605"/>
        <end position="675"/>
    </location>
</feature>
<feature type="compositionally biased region" description="Polar residues" evidence="2">
    <location>
        <begin position="372"/>
        <end position="397"/>
    </location>
</feature>
<dbReference type="OrthoDB" id="10542199at2759"/>
<dbReference type="AlphaFoldDB" id="A0A0R3T653"/>